<accession>A0A2Z3DPM0</accession>
<organism evidence="3 4">
    <name type="scientific">Escherichia phage EP335</name>
    <dbReference type="NCBI Taxonomy" id="2070199"/>
    <lineage>
        <taxon>Viruses</taxon>
        <taxon>Duplodnaviria</taxon>
        <taxon>Heunggongvirae</taxon>
        <taxon>Uroviricota</taxon>
        <taxon>Caudoviricetes</taxon>
        <taxon>Mktvariviridae</taxon>
        <taxon>Gordonclarkvirinae</taxon>
        <taxon>Nieuwekanaalvirus</taxon>
        <taxon>Nieuwekanaalvirus EP335</taxon>
    </lineage>
</organism>
<dbReference type="PANTHER" id="PTHR42932:SF1">
    <property type="entry name" value="GENERAL STRESS PROTEIN 20U"/>
    <property type="match status" value="1"/>
</dbReference>
<dbReference type="GO" id="GO:0008199">
    <property type="term" value="F:ferric iron binding"/>
    <property type="evidence" value="ECO:0007669"/>
    <property type="project" value="InterPro"/>
</dbReference>
<dbReference type="PROSITE" id="PS00818">
    <property type="entry name" value="DPS_1"/>
    <property type="match status" value="1"/>
</dbReference>
<dbReference type="SUPFAM" id="SSF47240">
    <property type="entry name" value="Ferritin-like"/>
    <property type="match status" value="1"/>
</dbReference>
<dbReference type="GO" id="GO:0016722">
    <property type="term" value="F:oxidoreductase activity, acting on metal ions"/>
    <property type="evidence" value="ECO:0007669"/>
    <property type="project" value="InterPro"/>
</dbReference>
<dbReference type="Proteomes" id="UP000257884">
    <property type="component" value="Segment"/>
</dbReference>
<dbReference type="InterPro" id="IPR023188">
    <property type="entry name" value="DPS_DNA-bd_CS"/>
</dbReference>
<dbReference type="KEGG" id="vg:77949019"/>
<evidence type="ECO:0000259" key="2">
    <source>
        <dbReference type="Pfam" id="PF00210"/>
    </source>
</evidence>
<dbReference type="PANTHER" id="PTHR42932">
    <property type="entry name" value="GENERAL STRESS PROTEIN 20U"/>
    <property type="match status" value="1"/>
</dbReference>
<sequence length="189" mass="21525">MPNHNVFDLPTLTKETSFRDVLRETDSSISRLERMQGMISGNSLEHILCGIQANLELLHIKAKNYHWNVSGAGFQGVHGMFDELEDYARETGDRIAERMRFHCIKVDATASNYLSHSWFSEGNADLDMDGMLSDMCMSLMCMIDKMDEFDGCLSEYPVDQSMLQEINEGLGKYCYFVKSNMSHSSDVSY</sequence>
<name>A0A2Z3DPM0_9CAUD</name>
<evidence type="ECO:0000313" key="3">
    <source>
        <dbReference type="EMBL" id="AVZ45147.1"/>
    </source>
</evidence>
<dbReference type="Gene3D" id="1.20.1260.10">
    <property type="match status" value="1"/>
</dbReference>
<proteinExistence type="inferred from homology"/>
<keyword evidence="4" id="KW-1185">Reference proteome</keyword>
<dbReference type="InterPro" id="IPR009078">
    <property type="entry name" value="Ferritin-like_SF"/>
</dbReference>
<dbReference type="InterPro" id="IPR012347">
    <property type="entry name" value="Ferritin-like"/>
</dbReference>
<feature type="domain" description="Ferritin/DPS" evidence="2">
    <location>
        <begin position="58"/>
        <end position="101"/>
    </location>
</feature>
<dbReference type="InterPro" id="IPR002177">
    <property type="entry name" value="DPS_DNA-bd"/>
</dbReference>
<dbReference type="EMBL" id="MG748548">
    <property type="protein sequence ID" value="AVZ45147.1"/>
    <property type="molecule type" value="Genomic_DNA"/>
</dbReference>
<protein>
    <submittedName>
        <fullName evidence="3">Putative DNA binding protein</fullName>
    </submittedName>
</protein>
<comment type="similarity">
    <text evidence="1">Belongs to the Dps family.</text>
</comment>
<dbReference type="Pfam" id="PF00210">
    <property type="entry name" value="Ferritin"/>
    <property type="match status" value="1"/>
</dbReference>
<reference evidence="4" key="1">
    <citation type="submission" date="2018-01" db="EMBL/GenBank/DDBJ databases">
        <authorList>
            <person name="van Mierlo J.T."/>
            <person name="Hagens S."/>
            <person name="Witte S."/>
            <person name="Klamert S."/>
            <person name="van de Straat L."/>
        </authorList>
    </citation>
    <scope>NUCLEOTIDE SEQUENCE [LARGE SCALE GENOMIC DNA]</scope>
</reference>
<dbReference type="GeneID" id="77949019"/>
<evidence type="ECO:0000256" key="1">
    <source>
        <dbReference type="ARBA" id="ARBA00009497"/>
    </source>
</evidence>
<evidence type="ECO:0000313" key="4">
    <source>
        <dbReference type="Proteomes" id="UP000257884"/>
    </source>
</evidence>
<dbReference type="InterPro" id="IPR008331">
    <property type="entry name" value="Ferritin_DPS_dom"/>
</dbReference>
<dbReference type="RefSeq" id="YP_010672732.1">
    <property type="nucleotide sequence ID" value="NC_070979.1"/>
</dbReference>